<evidence type="ECO:0000259" key="5">
    <source>
        <dbReference type="PROSITE" id="PS50071"/>
    </source>
</evidence>
<gene>
    <name evidence="6" type="ORF">NAV_LOCUS8975</name>
</gene>
<dbReference type="GO" id="GO:0006355">
    <property type="term" value="P:regulation of DNA-templated transcription"/>
    <property type="evidence" value="ECO:0007669"/>
    <property type="project" value="TreeGrafter"/>
</dbReference>
<dbReference type="PROSITE" id="PS50071">
    <property type="entry name" value="HOMEOBOX_2"/>
    <property type="match status" value="1"/>
</dbReference>
<protein>
    <recommendedName>
        <fullName evidence="5">Homeobox domain-containing protein</fullName>
    </recommendedName>
</protein>
<organism evidence="6 7">
    <name type="scientific">Acanthocheilonema viteae</name>
    <name type="common">Filarial nematode worm</name>
    <name type="synonym">Dipetalonema viteae</name>
    <dbReference type="NCBI Taxonomy" id="6277"/>
    <lineage>
        <taxon>Eukaryota</taxon>
        <taxon>Metazoa</taxon>
        <taxon>Ecdysozoa</taxon>
        <taxon>Nematoda</taxon>
        <taxon>Chromadorea</taxon>
        <taxon>Rhabditida</taxon>
        <taxon>Spirurina</taxon>
        <taxon>Spiruromorpha</taxon>
        <taxon>Filarioidea</taxon>
        <taxon>Onchocercidae</taxon>
        <taxon>Acanthocheilonema</taxon>
    </lineage>
</organism>
<dbReference type="Pfam" id="PF00046">
    <property type="entry name" value="Homeodomain"/>
    <property type="match status" value="1"/>
</dbReference>
<evidence type="ECO:0000256" key="2">
    <source>
        <dbReference type="PROSITE-ProRule" id="PRU00108"/>
    </source>
</evidence>
<reference evidence="6 7" key="1">
    <citation type="submission" date="2018-08" db="EMBL/GenBank/DDBJ databases">
        <authorList>
            <person name="Laetsch R D."/>
            <person name="Stevens L."/>
            <person name="Kumar S."/>
            <person name="Blaxter L. M."/>
        </authorList>
    </citation>
    <scope>NUCLEOTIDE SEQUENCE [LARGE SCALE GENOMIC DNA]</scope>
</reference>
<dbReference type="GO" id="GO:0000976">
    <property type="term" value="F:transcription cis-regulatory region binding"/>
    <property type="evidence" value="ECO:0007669"/>
    <property type="project" value="TreeGrafter"/>
</dbReference>
<dbReference type="SUPFAM" id="SSF46689">
    <property type="entry name" value="Homeodomain-like"/>
    <property type="match status" value="1"/>
</dbReference>
<keyword evidence="2 3" id="KW-0238">DNA-binding</keyword>
<dbReference type="SMART" id="SM00389">
    <property type="entry name" value="HOX"/>
    <property type="match status" value="1"/>
</dbReference>
<keyword evidence="7" id="KW-1185">Reference proteome</keyword>
<keyword evidence="2 3" id="KW-0539">Nucleus</keyword>
<accession>A0A498SSU7</accession>
<comment type="subcellular location">
    <subcellularLocation>
        <location evidence="1 2 3">Nucleus</location>
    </subcellularLocation>
</comment>
<dbReference type="EMBL" id="UPTC01003164">
    <property type="protein sequence ID" value="VBB34184.1"/>
    <property type="molecule type" value="Genomic_DNA"/>
</dbReference>
<dbReference type="Proteomes" id="UP000276991">
    <property type="component" value="Unassembled WGS sequence"/>
</dbReference>
<dbReference type="OrthoDB" id="3225452at2759"/>
<feature type="non-terminal residue" evidence="6">
    <location>
        <position position="1"/>
    </location>
</feature>
<evidence type="ECO:0000313" key="7">
    <source>
        <dbReference type="Proteomes" id="UP000276991"/>
    </source>
</evidence>
<dbReference type="InterPro" id="IPR001356">
    <property type="entry name" value="HD"/>
</dbReference>
<dbReference type="PANTHER" id="PTHR24323">
    <property type="entry name" value="CEH-10 HOMEODOMAIN-CONTAINING HOMOLOG"/>
    <property type="match status" value="1"/>
</dbReference>
<dbReference type="Gene3D" id="1.10.10.60">
    <property type="entry name" value="Homeodomain-like"/>
    <property type="match status" value="1"/>
</dbReference>
<evidence type="ECO:0000256" key="3">
    <source>
        <dbReference type="RuleBase" id="RU000682"/>
    </source>
</evidence>
<feature type="compositionally biased region" description="Polar residues" evidence="4">
    <location>
        <begin position="1"/>
        <end position="11"/>
    </location>
</feature>
<evidence type="ECO:0000256" key="1">
    <source>
        <dbReference type="ARBA" id="ARBA00004123"/>
    </source>
</evidence>
<feature type="region of interest" description="Disordered" evidence="4">
    <location>
        <begin position="1"/>
        <end position="44"/>
    </location>
</feature>
<dbReference type="InterPro" id="IPR009057">
    <property type="entry name" value="Homeodomain-like_sf"/>
</dbReference>
<dbReference type="CDD" id="cd00086">
    <property type="entry name" value="homeodomain"/>
    <property type="match status" value="1"/>
</dbReference>
<dbReference type="InterPro" id="IPR051775">
    <property type="entry name" value="Homeobox_domain"/>
</dbReference>
<proteinExistence type="predicted"/>
<keyword evidence="2 3" id="KW-0371">Homeobox</keyword>
<dbReference type="STRING" id="6277.A0A498SSU7"/>
<evidence type="ECO:0000313" key="6">
    <source>
        <dbReference type="EMBL" id="VBB34184.1"/>
    </source>
</evidence>
<feature type="DNA-binding region" description="Homeobox" evidence="2">
    <location>
        <begin position="37"/>
        <end position="96"/>
    </location>
</feature>
<sequence length="166" mass="18678">ENDGPETSGTNYLEGEGIGERSGNVTDDGNSEKNGRVRRNRTSFSSEQLEILEAAFNTNTYPDQDERERIAMKTSLSEEKIMTWFSNRRARCRKNFAFTGSSSLLVQNVAPMPIIHPRPSMRQSETIPLFSSQMNLLPYPVCSTSPVKIQDPSRASILFYSQYASI</sequence>
<dbReference type="GO" id="GO:0005634">
    <property type="term" value="C:nucleus"/>
    <property type="evidence" value="ECO:0007669"/>
    <property type="project" value="UniProtKB-SubCell"/>
</dbReference>
<evidence type="ECO:0000256" key="4">
    <source>
        <dbReference type="SAM" id="MobiDB-lite"/>
    </source>
</evidence>
<feature type="domain" description="Homeobox" evidence="5">
    <location>
        <begin position="35"/>
        <end position="95"/>
    </location>
</feature>
<name>A0A498SSU7_ACAVI</name>
<dbReference type="PANTHER" id="PTHR24323:SF7">
    <property type="entry name" value="HOMEOBOX DOMAIN-CONTAINING PROTEIN"/>
    <property type="match status" value="1"/>
</dbReference>
<dbReference type="AlphaFoldDB" id="A0A498SSU7"/>